<evidence type="ECO:0000256" key="2">
    <source>
        <dbReference type="ARBA" id="ARBA00001964"/>
    </source>
</evidence>
<feature type="compositionally biased region" description="Pro residues" evidence="9">
    <location>
        <begin position="332"/>
        <end position="348"/>
    </location>
</feature>
<sequence length="1149" mass="121395">MNQQDRSRATTPDVAHRRFTDRVAPIGEADWLDTYRAMALARRVDAAEADLTSRGLAFFSCPCTGHEAMAVLARLLTDDDWLHLHYRDKALWIARGLSPSALLHNVVAGADSPSAGRQMTPFVGDPALKILCQNVPVGNHAPQAVGVAAAVVDRPGRPVVLCSMGDGASQEGEVLEAIAEAVRRSLPVLFLVEDNGLSISTRTAGKTFYSLPDGYDPPTHHQGLPIHRLDGRDPIGLFEGLAPVVSRMRGDRRPAIVVVSVDRLTSHTNADDDRVYRSAEEVDRARRLGDPLANLRRRLIEGGIPAGTLGRIDEEADSSVRVAVEAALASPDPDPVPDAKAPLPPPLLDPEREYRGTPGGDRLTMLEAIRAVLRHRLASDPRVTLCGQDIEDPKGDVFGVTRGLSTAFPGRVLNAALAESTIVGGAIGRAMVGERPVAFLQFADFLPVAFNQIHSELGSLWWRSAGTFSCPVILMVACGGYRPGLGPFHAQTMESLAAHVPGVDVFMPSTAPDAAGLLNAAFESGRPTILFYPKIALNDRDRTTSADVIGQLALPGRARYARRGDDLTLVCWGATVALAEKVADAIADQVGLGVEVIDLRSLSPWDRDAVRDSARRTGRLLVVHEDNLTVGFGAEVVADVAESVGPAVRCRRVARPDTYIPCNFSAQLEILPSFRRTLEAAAGLLGLELSWDLGGVGVGSRATTIEARGTSPADESVTVLSWKVRPGDSVRSGEPIAELVADKAVFDFVSPIDGQVSRLSAAEGEAVRVGSPLLEIEASSTPSGLPRRRPTREEHGRPVLRRRAPSAIVTGTSTVDATIRLGVPSVCLGSAVVRNADLLARLPGWTEADILKRTGIASRRRLGPGESAQSLAEAAARAALDVAGLSPTDLDLIICCTGTPGVISPSLACRVLHALGEATGTKPEVPAYDLAAACSGYLFGLANAFDFTQARPDSRVLLLTAEALSPLADPGDFDTAILFGDAATATVVLGPDAPPGGVPTLGRLRRPVLSSRGEPGEILRVPAGGDGFLAMDGLRVYAEAVRRMISLLGSACEADGVSPGELDLIVPHQANARIINDIRMRLGLDPGRAFVHLRDVGNTSSSSIPLALADLASRGALPRSIGLTAFGAGFTFGAALLRGEERPARPARG</sequence>
<comment type="cofactor">
    <cofactor evidence="1">
        <name>(R)-lipoate</name>
        <dbReference type="ChEBI" id="CHEBI:83088"/>
    </cofactor>
</comment>
<dbReference type="Gene3D" id="3.40.50.970">
    <property type="match status" value="2"/>
</dbReference>
<dbReference type="Proteomes" id="UP000317835">
    <property type="component" value="Chromosome"/>
</dbReference>
<dbReference type="CDD" id="cd06849">
    <property type="entry name" value="lipoyl_domain"/>
    <property type="match status" value="1"/>
</dbReference>
<dbReference type="GO" id="GO:0009083">
    <property type="term" value="P:branched-chain amino acid catabolic process"/>
    <property type="evidence" value="ECO:0007669"/>
    <property type="project" value="TreeGrafter"/>
</dbReference>
<evidence type="ECO:0000313" key="11">
    <source>
        <dbReference type="EMBL" id="QDV36698.1"/>
    </source>
</evidence>
<dbReference type="InterPro" id="IPR011053">
    <property type="entry name" value="Single_hybrid_motif"/>
</dbReference>
<dbReference type="InterPro" id="IPR013751">
    <property type="entry name" value="ACP_syn_III_N"/>
</dbReference>
<dbReference type="Pfam" id="PF08541">
    <property type="entry name" value="ACP_syn_III_C"/>
    <property type="match status" value="1"/>
</dbReference>
<feature type="region of interest" description="Disordered" evidence="9">
    <location>
        <begin position="328"/>
        <end position="360"/>
    </location>
</feature>
<dbReference type="Gene3D" id="3.40.50.920">
    <property type="match status" value="1"/>
</dbReference>
<evidence type="ECO:0000256" key="5">
    <source>
        <dbReference type="ARBA" id="ARBA00022679"/>
    </source>
</evidence>
<evidence type="ECO:0000256" key="7">
    <source>
        <dbReference type="ARBA" id="ARBA00023002"/>
    </source>
</evidence>
<dbReference type="SUPFAM" id="SSF53901">
    <property type="entry name" value="Thiolase-like"/>
    <property type="match status" value="1"/>
</dbReference>
<dbReference type="GO" id="GO:0003863">
    <property type="term" value="F:branched-chain 2-oxo acid dehydrogenase activity"/>
    <property type="evidence" value="ECO:0007669"/>
    <property type="project" value="UniProtKB-EC"/>
</dbReference>
<dbReference type="RefSeq" id="WP_145273380.1">
    <property type="nucleotide sequence ID" value="NZ_CP036426.1"/>
</dbReference>
<feature type="domain" description="Lipoyl-binding" evidence="10">
    <location>
        <begin position="702"/>
        <end position="777"/>
    </location>
</feature>
<dbReference type="KEGG" id="tpla:ElP_46270"/>
<evidence type="ECO:0000256" key="1">
    <source>
        <dbReference type="ARBA" id="ARBA00001938"/>
    </source>
</evidence>
<dbReference type="EC" id="1.2.4.4" evidence="4"/>
<dbReference type="InterPro" id="IPR000089">
    <property type="entry name" value="Biotin_lipoyl"/>
</dbReference>
<dbReference type="PANTHER" id="PTHR42980">
    <property type="entry name" value="2-OXOISOVALERATE DEHYDROGENASE SUBUNIT BETA-RELATED"/>
    <property type="match status" value="1"/>
</dbReference>
<dbReference type="InterPro" id="IPR003016">
    <property type="entry name" value="2-oxoA_DH_lipoyl-BS"/>
</dbReference>
<keyword evidence="5" id="KW-0808">Transferase</keyword>
<dbReference type="Pfam" id="PF02780">
    <property type="entry name" value="Transketolase_C"/>
    <property type="match status" value="1"/>
</dbReference>
<accession>A0A518H759</accession>
<dbReference type="Gene3D" id="3.40.47.10">
    <property type="match status" value="1"/>
</dbReference>
<keyword evidence="8" id="KW-0786">Thiamine pyrophosphate</keyword>
<dbReference type="InterPro" id="IPR033248">
    <property type="entry name" value="Transketolase_C"/>
</dbReference>
<dbReference type="PANTHER" id="PTHR42980:SF1">
    <property type="entry name" value="2-OXOISOVALERATE DEHYDROGENASE SUBUNIT BETA, MITOCHONDRIAL"/>
    <property type="match status" value="1"/>
</dbReference>
<dbReference type="Pfam" id="PF00676">
    <property type="entry name" value="E1_dh"/>
    <property type="match status" value="1"/>
</dbReference>
<dbReference type="SUPFAM" id="SSF51230">
    <property type="entry name" value="Single hybrid motif"/>
    <property type="match status" value="1"/>
</dbReference>
<dbReference type="InterPro" id="IPR029061">
    <property type="entry name" value="THDP-binding"/>
</dbReference>
<dbReference type="Gene3D" id="2.40.50.100">
    <property type="match status" value="1"/>
</dbReference>
<gene>
    <name evidence="11" type="primary">bfmBAB_1</name>
    <name evidence="11" type="ORF">ElP_46270</name>
</gene>
<dbReference type="EMBL" id="CP036426">
    <property type="protein sequence ID" value="QDV36698.1"/>
    <property type="molecule type" value="Genomic_DNA"/>
</dbReference>
<dbReference type="InterPro" id="IPR016039">
    <property type="entry name" value="Thiolase-like"/>
</dbReference>
<comment type="function">
    <text evidence="3">E1 component of the 2-oxoglutarate dehydrogenase (OGDH) complex which catalyzes the decarboxylation of 2-oxoglutarate, the first step in the conversion of 2-oxoglutarate to succinyl-CoA and CO(2).</text>
</comment>
<feature type="region of interest" description="Disordered" evidence="9">
    <location>
        <begin position="778"/>
        <end position="798"/>
    </location>
</feature>
<evidence type="ECO:0000256" key="9">
    <source>
        <dbReference type="SAM" id="MobiDB-lite"/>
    </source>
</evidence>
<dbReference type="Pfam" id="PF08545">
    <property type="entry name" value="ACP_syn_III"/>
    <property type="match status" value="1"/>
</dbReference>
<keyword evidence="7 11" id="KW-0560">Oxidoreductase</keyword>
<dbReference type="SMART" id="SM00861">
    <property type="entry name" value="Transket_pyr"/>
    <property type="match status" value="1"/>
</dbReference>
<keyword evidence="6" id="KW-0450">Lipoyl</keyword>
<dbReference type="GO" id="GO:0007584">
    <property type="term" value="P:response to nutrient"/>
    <property type="evidence" value="ECO:0007669"/>
    <property type="project" value="TreeGrafter"/>
</dbReference>
<keyword evidence="12" id="KW-1185">Reference proteome</keyword>
<dbReference type="OrthoDB" id="8732661at2"/>
<dbReference type="AlphaFoldDB" id="A0A518H759"/>
<dbReference type="SUPFAM" id="SSF52518">
    <property type="entry name" value="Thiamin diphosphate-binding fold (THDP-binding)"/>
    <property type="match status" value="2"/>
</dbReference>
<dbReference type="Pfam" id="PF02779">
    <property type="entry name" value="Transket_pyr"/>
    <property type="match status" value="1"/>
</dbReference>
<evidence type="ECO:0000256" key="8">
    <source>
        <dbReference type="ARBA" id="ARBA00023052"/>
    </source>
</evidence>
<dbReference type="InterPro" id="IPR013747">
    <property type="entry name" value="ACP_syn_III_C"/>
</dbReference>
<dbReference type="InterPro" id="IPR001017">
    <property type="entry name" value="DH_E1"/>
</dbReference>
<protein>
    <recommendedName>
        <fullName evidence="4">3-methyl-2-oxobutanoate dehydrogenase (2-methylpropanoyl-transferring)</fullName>
        <ecNumber evidence="4">1.2.4.4</ecNumber>
    </recommendedName>
</protein>
<evidence type="ECO:0000313" key="12">
    <source>
        <dbReference type="Proteomes" id="UP000317835"/>
    </source>
</evidence>
<dbReference type="CDD" id="cd00830">
    <property type="entry name" value="KAS_III"/>
    <property type="match status" value="1"/>
</dbReference>
<dbReference type="Pfam" id="PF00364">
    <property type="entry name" value="Biotin_lipoyl"/>
    <property type="match status" value="1"/>
</dbReference>
<dbReference type="PROSITE" id="PS00189">
    <property type="entry name" value="LIPOYL"/>
    <property type="match status" value="1"/>
</dbReference>
<evidence type="ECO:0000256" key="3">
    <source>
        <dbReference type="ARBA" id="ARBA00003906"/>
    </source>
</evidence>
<dbReference type="GO" id="GO:0006633">
    <property type="term" value="P:fatty acid biosynthetic process"/>
    <property type="evidence" value="ECO:0007669"/>
    <property type="project" value="InterPro"/>
</dbReference>
<comment type="cofactor">
    <cofactor evidence="2">
        <name>thiamine diphosphate</name>
        <dbReference type="ChEBI" id="CHEBI:58937"/>
    </cofactor>
</comment>
<dbReference type="InterPro" id="IPR009014">
    <property type="entry name" value="Transketo_C/PFOR_II"/>
</dbReference>
<name>A0A518H759_9BACT</name>
<proteinExistence type="predicted"/>
<dbReference type="InterPro" id="IPR005475">
    <property type="entry name" value="Transketolase-like_Pyr-bd"/>
</dbReference>
<evidence type="ECO:0000259" key="10">
    <source>
        <dbReference type="PROSITE" id="PS50968"/>
    </source>
</evidence>
<dbReference type="GO" id="GO:0004315">
    <property type="term" value="F:3-oxoacyl-[acyl-carrier-protein] synthase activity"/>
    <property type="evidence" value="ECO:0007669"/>
    <property type="project" value="InterPro"/>
</dbReference>
<reference evidence="11 12" key="1">
    <citation type="submission" date="2019-02" db="EMBL/GenBank/DDBJ databases">
        <title>Deep-cultivation of Planctomycetes and their phenomic and genomic characterization uncovers novel biology.</title>
        <authorList>
            <person name="Wiegand S."/>
            <person name="Jogler M."/>
            <person name="Boedeker C."/>
            <person name="Pinto D."/>
            <person name="Vollmers J."/>
            <person name="Rivas-Marin E."/>
            <person name="Kohn T."/>
            <person name="Peeters S.H."/>
            <person name="Heuer A."/>
            <person name="Rast P."/>
            <person name="Oberbeckmann S."/>
            <person name="Bunk B."/>
            <person name="Jeske O."/>
            <person name="Meyerdierks A."/>
            <person name="Storesund J.E."/>
            <person name="Kallscheuer N."/>
            <person name="Luecker S."/>
            <person name="Lage O.M."/>
            <person name="Pohl T."/>
            <person name="Merkel B.J."/>
            <person name="Hornburger P."/>
            <person name="Mueller R.-W."/>
            <person name="Bruemmer F."/>
            <person name="Labrenz M."/>
            <person name="Spormann A.M."/>
            <person name="Op den Camp H."/>
            <person name="Overmann J."/>
            <person name="Amann R."/>
            <person name="Jetten M.S.M."/>
            <person name="Mascher T."/>
            <person name="Medema M.H."/>
            <person name="Devos D.P."/>
            <person name="Kaster A.-K."/>
            <person name="Ovreas L."/>
            <person name="Rohde M."/>
            <person name="Galperin M.Y."/>
            <person name="Jogler C."/>
        </authorList>
    </citation>
    <scope>NUCLEOTIDE SEQUENCE [LARGE SCALE GENOMIC DNA]</scope>
    <source>
        <strain evidence="11 12">ElP</strain>
    </source>
</reference>
<organism evidence="11 12">
    <name type="scientific">Tautonia plasticadhaerens</name>
    <dbReference type="NCBI Taxonomy" id="2527974"/>
    <lineage>
        <taxon>Bacteria</taxon>
        <taxon>Pseudomonadati</taxon>
        <taxon>Planctomycetota</taxon>
        <taxon>Planctomycetia</taxon>
        <taxon>Isosphaerales</taxon>
        <taxon>Isosphaeraceae</taxon>
        <taxon>Tautonia</taxon>
    </lineage>
</organism>
<dbReference type="SUPFAM" id="SSF52922">
    <property type="entry name" value="TK C-terminal domain-like"/>
    <property type="match status" value="1"/>
</dbReference>
<evidence type="ECO:0000256" key="4">
    <source>
        <dbReference type="ARBA" id="ARBA00012277"/>
    </source>
</evidence>
<evidence type="ECO:0000256" key="6">
    <source>
        <dbReference type="ARBA" id="ARBA00022823"/>
    </source>
</evidence>
<dbReference type="PROSITE" id="PS50968">
    <property type="entry name" value="BIOTINYL_LIPOYL"/>
    <property type="match status" value="1"/>
</dbReference>